<gene>
    <name evidence="2" type="ORF">YQE_10727</name>
</gene>
<feature type="region of interest" description="Disordered" evidence="1">
    <location>
        <begin position="1"/>
        <end position="115"/>
    </location>
</feature>
<dbReference type="EMBL" id="KB741213">
    <property type="protein sequence ID" value="ENN72629.1"/>
    <property type="molecule type" value="Genomic_DNA"/>
</dbReference>
<accession>N6SXY8</accession>
<feature type="compositionally biased region" description="Polar residues" evidence="1">
    <location>
        <begin position="44"/>
        <end position="64"/>
    </location>
</feature>
<proteinExistence type="predicted"/>
<dbReference type="HOGENOM" id="CLU_1512165_0_0_1"/>
<sequence>MPKNYGSADSSLYGSEMYMGYGDDNFRPSITTPLGRRKMPQIPTKRSSSRQSSYTEDNLKTFETPSHRGASLPPTPTRSSSKVLAKVQIPANSAFNSLPTTPGRQLPKPDPNHRSAKAIRNNRMKRTSSADYGETDTYDNYYIRAVRSHNGQPMKLMLKTDSDFSYDAVFTDNMIPEL</sequence>
<dbReference type="OrthoDB" id="5831756at2759"/>
<organism evidence="2">
    <name type="scientific">Dendroctonus ponderosae</name>
    <name type="common">Mountain pine beetle</name>
    <dbReference type="NCBI Taxonomy" id="77166"/>
    <lineage>
        <taxon>Eukaryota</taxon>
        <taxon>Metazoa</taxon>
        <taxon>Ecdysozoa</taxon>
        <taxon>Arthropoda</taxon>
        <taxon>Hexapoda</taxon>
        <taxon>Insecta</taxon>
        <taxon>Pterygota</taxon>
        <taxon>Neoptera</taxon>
        <taxon>Endopterygota</taxon>
        <taxon>Coleoptera</taxon>
        <taxon>Polyphaga</taxon>
        <taxon>Cucujiformia</taxon>
        <taxon>Curculionidae</taxon>
        <taxon>Scolytinae</taxon>
        <taxon>Dendroctonus</taxon>
    </lineage>
</organism>
<name>N6SXY8_DENPD</name>
<evidence type="ECO:0000313" key="2">
    <source>
        <dbReference type="EMBL" id="ENN72629.1"/>
    </source>
</evidence>
<feature type="compositionally biased region" description="Polar residues" evidence="1">
    <location>
        <begin position="90"/>
        <end position="103"/>
    </location>
</feature>
<protein>
    <submittedName>
        <fullName evidence="2">Uncharacterized protein</fullName>
    </submittedName>
</protein>
<feature type="non-terminal residue" evidence="2">
    <location>
        <position position="1"/>
    </location>
</feature>
<reference evidence="2" key="1">
    <citation type="journal article" date="2013" name="Genome Biol.">
        <title>Draft genome of the mountain pine beetle, Dendroctonus ponderosae Hopkins, a major forest pest.</title>
        <authorList>
            <person name="Keeling C.I."/>
            <person name="Yuen M.M."/>
            <person name="Liao N.Y."/>
            <person name="Docking T.R."/>
            <person name="Chan S.K."/>
            <person name="Taylor G.A."/>
            <person name="Palmquist D.L."/>
            <person name="Jackman S.D."/>
            <person name="Nguyen A."/>
            <person name="Li M."/>
            <person name="Henderson H."/>
            <person name="Janes J.K."/>
            <person name="Zhao Y."/>
            <person name="Pandoh P."/>
            <person name="Moore R."/>
            <person name="Sperling F.A."/>
            <person name="Huber D.P."/>
            <person name="Birol I."/>
            <person name="Jones S.J."/>
            <person name="Bohlmann J."/>
        </authorList>
    </citation>
    <scope>NUCLEOTIDE SEQUENCE</scope>
</reference>
<evidence type="ECO:0000256" key="1">
    <source>
        <dbReference type="SAM" id="MobiDB-lite"/>
    </source>
</evidence>
<dbReference type="AlphaFoldDB" id="N6SXY8"/>